<evidence type="ECO:0000313" key="2">
    <source>
        <dbReference type="Proteomes" id="UP000680020"/>
    </source>
</evidence>
<dbReference type="RefSeq" id="WP_094490583.1">
    <property type="nucleotide sequence ID" value="NZ_JAGIBT010000001.1"/>
</dbReference>
<dbReference type="EMBL" id="JAGIBU010000001">
    <property type="protein sequence ID" value="MBS7823597.1"/>
    <property type="molecule type" value="Genomic_DNA"/>
</dbReference>
<sequence length="88" mass="9804">MIDTFKKWMIPEKNSELLSISDIETKDLPILWLLGKTGAGKSSLIQALTHLTTVEIGNGFSPCTATSVAYDFPQGRPILRFLDTRLHD</sequence>
<protein>
    <recommendedName>
        <fullName evidence="3">G domain-containing protein</fullName>
    </recommendedName>
</protein>
<comment type="caution">
    <text evidence="1">The sequence shown here is derived from an EMBL/GenBank/DDBJ whole genome shotgun (WGS) entry which is preliminary data.</text>
</comment>
<dbReference type="InterPro" id="IPR027417">
    <property type="entry name" value="P-loop_NTPase"/>
</dbReference>
<dbReference type="Gene3D" id="3.40.50.300">
    <property type="entry name" value="P-loop containing nucleotide triphosphate hydrolases"/>
    <property type="match status" value="1"/>
</dbReference>
<reference evidence="1" key="1">
    <citation type="submission" date="2021-03" db="EMBL/GenBank/DDBJ databases">
        <title>Identification and antibiotic profiling of Wohlfahrtiimonas chitiniclastica, an underestimated human pathogen.</title>
        <authorList>
            <person name="Kopf A."/>
            <person name="Bunk B."/>
            <person name="Coldewey S."/>
            <person name="Gunzer F."/>
            <person name="Riedel T."/>
            <person name="Schroettner P."/>
        </authorList>
    </citation>
    <scope>NUCLEOTIDE SEQUENCE</scope>
    <source>
        <strain evidence="1">DSM 100917</strain>
    </source>
</reference>
<proteinExistence type="predicted"/>
<dbReference type="AlphaFoldDB" id="A0AB35BWG4"/>
<evidence type="ECO:0008006" key="3">
    <source>
        <dbReference type="Google" id="ProtNLM"/>
    </source>
</evidence>
<dbReference type="SUPFAM" id="SSF52540">
    <property type="entry name" value="P-loop containing nucleoside triphosphate hydrolases"/>
    <property type="match status" value="1"/>
</dbReference>
<gene>
    <name evidence="1" type="ORF">J7561_00065</name>
</gene>
<evidence type="ECO:0000313" key="1">
    <source>
        <dbReference type="EMBL" id="MBS7823597.1"/>
    </source>
</evidence>
<dbReference type="Proteomes" id="UP000680020">
    <property type="component" value="Unassembled WGS sequence"/>
</dbReference>
<name>A0AB35BWG4_9GAMM</name>
<organism evidence="1 2">
    <name type="scientific">Wohlfahrtiimonas chitiniclastica</name>
    <dbReference type="NCBI Taxonomy" id="400946"/>
    <lineage>
        <taxon>Bacteria</taxon>
        <taxon>Pseudomonadati</taxon>
        <taxon>Pseudomonadota</taxon>
        <taxon>Gammaproteobacteria</taxon>
        <taxon>Cardiobacteriales</taxon>
        <taxon>Ignatzschineriaceae</taxon>
        <taxon>Wohlfahrtiimonas</taxon>
    </lineage>
</organism>
<accession>A0AB35BWG4</accession>